<dbReference type="EMBL" id="RCIY01000069">
    <property type="protein sequence ID" value="TGG80642.1"/>
    <property type="molecule type" value="Genomic_DNA"/>
</dbReference>
<reference evidence="2 3" key="1">
    <citation type="submission" date="2018-10" db="EMBL/GenBank/DDBJ databases">
        <title>Isolation of pseudouridimycin from Streptomyces albus DSM 40763.</title>
        <authorList>
            <person name="Rosenqvist P."/>
            <person name="Metsae-Ketelae M."/>
            <person name="Virta P."/>
        </authorList>
    </citation>
    <scope>NUCLEOTIDE SEQUENCE [LARGE SCALE GENOMIC DNA]</scope>
    <source>
        <strain evidence="2 3">DSM 40763</strain>
    </source>
</reference>
<feature type="domain" description="NAD(P)-binding" evidence="1">
    <location>
        <begin position="6"/>
        <end position="182"/>
    </location>
</feature>
<evidence type="ECO:0000313" key="3">
    <source>
        <dbReference type="Proteomes" id="UP000298111"/>
    </source>
</evidence>
<comment type="caution">
    <text evidence="2">The sequence shown here is derived from an EMBL/GenBank/DDBJ whole genome shotgun (WGS) entry which is preliminary data.</text>
</comment>
<dbReference type="GeneID" id="75180529"/>
<protein>
    <submittedName>
        <fullName evidence="2">NAD-dependent epimerase/dehydratase family protein</fullName>
    </submittedName>
</protein>
<dbReference type="Gene3D" id="3.40.50.720">
    <property type="entry name" value="NAD(P)-binding Rossmann-like Domain"/>
    <property type="match status" value="1"/>
</dbReference>
<dbReference type="InterPro" id="IPR051604">
    <property type="entry name" value="Ergot_Alk_Oxidoreductase"/>
</dbReference>
<proteinExistence type="predicted"/>
<evidence type="ECO:0000313" key="2">
    <source>
        <dbReference type="EMBL" id="TGG80642.1"/>
    </source>
</evidence>
<gene>
    <name evidence="2" type="ORF">D8771_23050</name>
</gene>
<dbReference type="InterPro" id="IPR016040">
    <property type="entry name" value="NAD(P)-bd_dom"/>
</dbReference>
<name>A0A6C1C9J6_9ACTN</name>
<dbReference type="SUPFAM" id="SSF51735">
    <property type="entry name" value="NAD(P)-binding Rossmann-fold domains"/>
    <property type="match status" value="1"/>
</dbReference>
<sequence length="285" mass="29352">MILVTGATGKVGGQVAAQLVAAGVPVRALVRNPETAVLPAGVEPVRGDLADPAALTAALTQEVTGVFLVWPLPGPGGAAEAVTALARRTGRIVYLSARGVPEAPGDGGEPAADILGTHAVLERLVREAVPAWTLLRPGGFASNTLEWAAQVRSGDTVRTAYPKAARPLVHEADIAALAVRALLTDDLLGAVPEFTGPEVLTQAEQIAVIGEVVGRPLAVERLTRAEARTGLLAAGLPPAYADGILDAHAAMETEPESPAPASAALLGRLPRTYREWVTDHLADFT</sequence>
<dbReference type="RefSeq" id="WP_135567352.1">
    <property type="nucleotide sequence ID" value="NZ_CP048875.1"/>
</dbReference>
<dbReference type="Pfam" id="PF13460">
    <property type="entry name" value="NAD_binding_10"/>
    <property type="match status" value="1"/>
</dbReference>
<dbReference type="Proteomes" id="UP000298111">
    <property type="component" value="Unassembled WGS sequence"/>
</dbReference>
<dbReference type="PANTHER" id="PTHR43162">
    <property type="match status" value="1"/>
</dbReference>
<dbReference type="InterPro" id="IPR036291">
    <property type="entry name" value="NAD(P)-bd_dom_sf"/>
</dbReference>
<dbReference type="AlphaFoldDB" id="A0A6C1C9J6"/>
<evidence type="ECO:0000259" key="1">
    <source>
        <dbReference type="Pfam" id="PF13460"/>
    </source>
</evidence>
<accession>A0A6C1C9J6</accession>
<dbReference type="PANTHER" id="PTHR43162:SF1">
    <property type="entry name" value="PRESTALK A DIFFERENTIATION PROTEIN A"/>
    <property type="match status" value="1"/>
</dbReference>
<organism evidence="2 3">
    <name type="scientific">Streptomyces albus</name>
    <dbReference type="NCBI Taxonomy" id="1888"/>
    <lineage>
        <taxon>Bacteria</taxon>
        <taxon>Bacillati</taxon>
        <taxon>Actinomycetota</taxon>
        <taxon>Actinomycetes</taxon>
        <taxon>Kitasatosporales</taxon>
        <taxon>Streptomycetaceae</taxon>
        <taxon>Streptomyces</taxon>
    </lineage>
</organism>